<evidence type="ECO:0000313" key="7">
    <source>
        <dbReference type="Proteomes" id="UP000323454"/>
    </source>
</evidence>
<evidence type="ECO:0000256" key="3">
    <source>
        <dbReference type="PROSITE-ProRule" id="PRU00289"/>
    </source>
</evidence>
<sequence>MTHPKLSVEDAPGKLVPFPGTADAPRSEVLTGELVDEAEYQRTRARRLAESMVSRLPAVWQTPETARQASAQLAGQLVALPVRYPGSVGRGLAVSARAWWSWVRVADFYAAARTADRLADRWLEIAAIRKRRAWWSLTAIGTAASGSLVTDLAAGPLPLLLTGGAVSAGLALLGRRKDGAGGRKAVVGPRTLAWAMDGDHLVEAFRDAKLIGRDEGLAFVRLPKRDGAGWYVVVDLPPSRRASNAVAHREDLASALAVDESRLIIERVRGDDGHAGRVSLWIGDSDPYAAMPVASPLASAEAWDLWTAPPFGSTARGGVVAVPVVWTSLLVGAIPRMGKTYVMRLPMTAAALDPHVRLIIADGKGGKDHRPFELVAHRFIRNTRPESVLRLIAVLEEAAADVENRFERLSDMDDEVCPESKVTPEITRNPTFGMPLTVIGIDEIQNYLEDDTPLDLDNPKSKKRGQRILELLTFIAKTGPAAGYSLVLATQKPDSAVIPDKLRGQLGTRFALKVMTWQASETILGAGTYKAGMDASKLLKSHKGVGLLLGADGETDLDAGEATAVRTHLLAIKEIRVACHRGRALREAAGTLSGDAAGNRAVGDLPPEVAARIADVTAAGVAAVEVEDAVLAEDLPEVLGLLVEVIEDHEAGLVATFELAGRIGWEAKALGEALRRAGVPAPVPPRQRINGSPHPVSVADLDAIRVAVIGHIDG</sequence>
<dbReference type="GO" id="GO:0003677">
    <property type="term" value="F:DNA binding"/>
    <property type="evidence" value="ECO:0007669"/>
    <property type="project" value="InterPro"/>
</dbReference>
<dbReference type="SUPFAM" id="SSF52540">
    <property type="entry name" value="P-loop containing nucleoside triphosphate hydrolases"/>
    <property type="match status" value="1"/>
</dbReference>
<dbReference type="InterPro" id="IPR002543">
    <property type="entry name" value="FtsK_dom"/>
</dbReference>
<dbReference type="AlphaFoldDB" id="A0A5B2XU08"/>
<feature type="domain" description="FtsK" evidence="5">
    <location>
        <begin position="294"/>
        <end position="521"/>
    </location>
</feature>
<reference evidence="6 7" key="1">
    <citation type="submission" date="2019-09" db="EMBL/GenBank/DDBJ databases">
        <title>Goodfellowia gen. nov., a new genus of the Pseudonocardineae related to Actinoalloteichus, containing Goodfellowia coeruleoviolacea gen. nov., comb. nov. gen. nov., comb. nov.</title>
        <authorList>
            <person name="Labeda D."/>
        </authorList>
    </citation>
    <scope>NUCLEOTIDE SEQUENCE [LARGE SCALE GENOMIC DNA]</scope>
    <source>
        <strain evidence="6 7">AN110305</strain>
    </source>
</reference>
<reference evidence="6 7" key="2">
    <citation type="submission" date="2019-09" db="EMBL/GenBank/DDBJ databases">
        <authorList>
            <person name="Jin C."/>
        </authorList>
    </citation>
    <scope>NUCLEOTIDE SEQUENCE [LARGE SCALE GENOMIC DNA]</scope>
    <source>
        <strain evidence="6 7">AN110305</strain>
    </source>
</reference>
<dbReference type="PANTHER" id="PTHR22683:SF41">
    <property type="entry name" value="DNA TRANSLOCASE FTSK"/>
    <property type="match status" value="1"/>
</dbReference>
<evidence type="ECO:0000313" key="6">
    <source>
        <dbReference type="EMBL" id="KAA2266986.1"/>
    </source>
</evidence>
<dbReference type="Gene3D" id="3.40.50.300">
    <property type="entry name" value="P-loop containing nucleotide triphosphate hydrolases"/>
    <property type="match status" value="1"/>
</dbReference>
<dbReference type="EMBL" id="VUOB01000001">
    <property type="protein sequence ID" value="KAA2266986.1"/>
    <property type="molecule type" value="Genomic_DNA"/>
</dbReference>
<keyword evidence="6" id="KW-0132">Cell division</keyword>
<name>A0A5B2XU08_9PSEU</name>
<dbReference type="OrthoDB" id="3315716at2"/>
<feature type="region of interest" description="Disordered" evidence="4">
    <location>
        <begin position="1"/>
        <end position="24"/>
    </location>
</feature>
<keyword evidence="7" id="KW-1185">Reference proteome</keyword>
<comment type="caution">
    <text evidence="6">The sequence shown here is derived from an EMBL/GenBank/DDBJ whole genome shotgun (WGS) entry which is preliminary data.</text>
</comment>
<evidence type="ECO:0000256" key="2">
    <source>
        <dbReference type="ARBA" id="ARBA00022840"/>
    </source>
</evidence>
<keyword evidence="1 3" id="KW-0547">Nucleotide-binding</keyword>
<evidence type="ECO:0000256" key="1">
    <source>
        <dbReference type="ARBA" id="ARBA00022741"/>
    </source>
</evidence>
<feature type="binding site" evidence="3">
    <location>
        <begin position="333"/>
        <end position="340"/>
    </location>
    <ligand>
        <name>ATP</name>
        <dbReference type="ChEBI" id="CHEBI:30616"/>
    </ligand>
</feature>
<keyword evidence="2 3" id="KW-0067">ATP-binding</keyword>
<dbReference type="RefSeq" id="WP_149847294.1">
    <property type="nucleotide sequence ID" value="NZ_VUOB01000001.1"/>
</dbReference>
<dbReference type="InterPro" id="IPR027417">
    <property type="entry name" value="P-loop_NTPase"/>
</dbReference>
<dbReference type="PANTHER" id="PTHR22683">
    <property type="entry name" value="SPORULATION PROTEIN RELATED"/>
    <property type="match status" value="1"/>
</dbReference>
<protein>
    <submittedName>
        <fullName evidence="6">Cell division protein FtsK</fullName>
    </submittedName>
</protein>
<feature type="compositionally biased region" description="Basic and acidic residues" evidence="4">
    <location>
        <begin position="1"/>
        <end position="12"/>
    </location>
</feature>
<dbReference type="GO" id="GO:0051301">
    <property type="term" value="P:cell division"/>
    <property type="evidence" value="ECO:0007669"/>
    <property type="project" value="UniProtKB-KW"/>
</dbReference>
<dbReference type="Proteomes" id="UP000323454">
    <property type="component" value="Unassembled WGS sequence"/>
</dbReference>
<organism evidence="6 7">
    <name type="scientific">Solihabitans fulvus</name>
    <dbReference type="NCBI Taxonomy" id="1892852"/>
    <lineage>
        <taxon>Bacteria</taxon>
        <taxon>Bacillati</taxon>
        <taxon>Actinomycetota</taxon>
        <taxon>Actinomycetes</taxon>
        <taxon>Pseudonocardiales</taxon>
        <taxon>Pseudonocardiaceae</taxon>
        <taxon>Solihabitans</taxon>
    </lineage>
</organism>
<keyword evidence="6" id="KW-0131">Cell cycle</keyword>
<gene>
    <name evidence="6" type="ORF">F0L68_00145</name>
</gene>
<accession>A0A5B2XU08</accession>
<dbReference type="GO" id="GO:0005524">
    <property type="term" value="F:ATP binding"/>
    <property type="evidence" value="ECO:0007669"/>
    <property type="project" value="UniProtKB-UniRule"/>
</dbReference>
<proteinExistence type="predicted"/>
<dbReference type="PROSITE" id="PS50901">
    <property type="entry name" value="FTSK"/>
    <property type="match status" value="1"/>
</dbReference>
<dbReference type="InterPro" id="IPR050206">
    <property type="entry name" value="FtsK/SpoIIIE/SftA"/>
</dbReference>
<evidence type="ECO:0000259" key="5">
    <source>
        <dbReference type="PROSITE" id="PS50901"/>
    </source>
</evidence>
<evidence type="ECO:0000256" key="4">
    <source>
        <dbReference type="SAM" id="MobiDB-lite"/>
    </source>
</evidence>